<gene>
    <name evidence="5" type="ORF">FOB60_002467</name>
</gene>
<feature type="signal peptide" evidence="3">
    <location>
        <begin position="1"/>
        <end position="20"/>
    </location>
</feature>
<dbReference type="AlphaFoldDB" id="A0A8X7NPG1"/>
<dbReference type="GO" id="GO:0005793">
    <property type="term" value="C:endoplasmic reticulum-Golgi intermediate compartment"/>
    <property type="evidence" value="ECO:0007669"/>
    <property type="project" value="TreeGrafter"/>
</dbReference>
<dbReference type="PROSITE" id="PS50222">
    <property type="entry name" value="EF_HAND_2"/>
    <property type="match status" value="1"/>
</dbReference>
<evidence type="ECO:0000313" key="5">
    <source>
        <dbReference type="EMBL" id="KAF6057912.1"/>
    </source>
</evidence>
<proteinExistence type="predicted"/>
<feature type="domain" description="EF-hand" evidence="4">
    <location>
        <begin position="101"/>
        <end position="136"/>
    </location>
</feature>
<sequence length="220" mass="25635">MKFLSTAVLLVSAITVTAHGDHSQNILKEKPSHLRWQDWHMLEEHGIADYDAQTFFTIHDLKGAGQWDRGDILNLYGMKHEVIIGDGSGMGENSRKVTPEVQNMVVESIFKLFDTDKNGAISKDEWVTFHNNGGELPDFGYGQGHHLDFESEYEEHHWKQYHAKDDPDTKIKHKEDIEHELLHHKHEIEETHERSSELREVTKNFLSNIRFENLKPKYRV</sequence>
<dbReference type="Gene3D" id="1.10.238.10">
    <property type="entry name" value="EF-hand"/>
    <property type="match status" value="1"/>
</dbReference>
<name>A0A8X7NPG1_CANPA</name>
<comment type="caution">
    <text evidence="5">The sequence shown here is derived from an EMBL/GenBank/DDBJ whole genome shotgun (WGS) entry which is preliminary data.</text>
</comment>
<reference evidence="5" key="1">
    <citation type="submission" date="2020-03" db="EMBL/GenBank/DDBJ databases">
        <title>FDA dAtabase for Regulatory Grade micrObial Sequences (FDA-ARGOS): Supporting development and validation of Infectious Disease Dx tests.</title>
        <authorList>
            <person name="Campos J."/>
            <person name="Goldberg B."/>
            <person name="Tallon L."/>
            <person name="Sadzewicz L."/>
            <person name="Vavikolanu K."/>
            <person name="Mehta A."/>
            <person name="Aluvathingal J."/>
            <person name="Nadendla S."/>
            <person name="Nandy P."/>
            <person name="Geyer C."/>
            <person name="Yan Y."/>
            <person name="Sichtig H."/>
        </authorList>
    </citation>
    <scope>NUCLEOTIDE SEQUENCE [LARGE SCALE GENOMIC DNA]</scope>
    <source>
        <strain evidence="5">FDAARGOS_652</strain>
    </source>
</reference>
<dbReference type="Proteomes" id="UP000590412">
    <property type="component" value="Unassembled WGS sequence"/>
</dbReference>
<feature type="chain" id="PRO_5044694603" evidence="3">
    <location>
        <begin position="21"/>
        <end position="220"/>
    </location>
</feature>
<dbReference type="InterPro" id="IPR011992">
    <property type="entry name" value="EF-hand-dom_pair"/>
</dbReference>
<dbReference type="InterPro" id="IPR002048">
    <property type="entry name" value="EF_hand_dom"/>
</dbReference>
<dbReference type="Pfam" id="PF13202">
    <property type="entry name" value="EF-hand_5"/>
    <property type="match status" value="1"/>
</dbReference>
<keyword evidence="1 3" id="KW-0732">Signal</keyword>
<dbReference type="EMBL" id="JABWAB010000003">
    <property type="protein sequence ID" value="KAF6057912.1"/>
    <property type="molecule type" value="Genomic_DNA"/>
</dbReference>
<dbReference type="PANTHER" id="PTHR19237:SF20">
    <property type="entry name" value="NUCLEOBINDIN 1"/>
    <property type="match status" value="1"/>
</dbReference>
<dbReference type="OrthoDB" id="289247at2759"/>
<protein>
    <submittedName>
        <fullName evidence="5">EF-hand domain family protein</fullName>
    </submittedName>
</protein>
<evidence type="ECO:0000256" key="3">
    <source>
        <dbReference type="SAM" id="SignalP"/>
    </source>
</evidence>
<dbReference type="GO" id="GO:0005509">
    <property type="term" value="F:calcium ion binding"/>
    <property type="evidence" value="ECO:0007669"/>
    <property type="project" value="InterPro"/>
</dbReference>
<dbReference type="InterPro" id="IPR040250">
    <property type="entry name" value="Nucleobindin"/>
</dbReference>
<accession>A0A8X7NPG1</accession>
<evidence type="ECO:0000259" key="4">
    <source>
        <dbReference type="PROSITE" id="PS50222"/>
    </source>
</evidence>
<dbReference type="SUPFAM" id="SSF47473">
    <property type="entry name" value="EF-hand"/>
    <property type="match status" value="1"/>
</dbReference>
<evidence type="ECO:0000256" key="1">
    <source>
        <dbReference type="ARBA" id="ARBA00022729"/>
    </source>
</evidence>
<organism evidence="5 6">
    <name type="scientific">Candida parapsilosis</name>
    <name type="common">Yeast</name>
    <dbReference type="NCBI Taxonomy" id="5480"/>
    <lineage>
        <taxon>Eukaryota</taxon>
        <taxon>Fungi</taxon>
        <taxon>Dikarya</taxon>
        <taxon>Ascomycota</taxon>
        <taxon>Saccharomycotina</taxon>
        <taxon>Pichiomycetes</taxon>
        <taxon>Debaryomycetaceae</taxon>
        <taxon>Candida/Lodderomyces clade</taxon>
        <taxon>Candida</taxon>
    </lineage>
</organism>
<evidence type="ECO:0000313" key="6">
    <source>
        <dbReference type="Proteomes" id="UP000590412"/>
    </source>
</evidence>
<dbReference type="PROSITE" id="PS00018">
    <property type="entry name" value="EF_HAND_1"/>
    <property type="match status" value="1"/>
</dbReference>
<evidence type="ECO:0000256" key="2">
    <source>
        <dbReference type="ARBA" id="ARBA00022837"/>
    </source>
</evidence>
<keyword evidence="2" id="KW-0106">Calcium</keyword>
<dbReference type="InterPro" id="IPR018247">
    <property type="entry name" value="EF_Hand_1_Ca_BS"/>
</dbReference>
<dbReference type="PANTHER" id="PTHR19237">
    <property type="entry name" value="NUCLEOBINDIN"/>
    <property type="match status" value="1"/>
</dbReference>